<dbReference type="Pfam" id="PF03619">
    <property type="entry name" value="Solute_trans_a"/>
    <property type="match status" value="1"/>
</dbReference>
<feature type="transmembrane region" description="Helical" evidence="6">
    <location>
        <begin position="159"/>
        <end position="184"/>
    </location>
</feature>
<feature type="compositionally biased region" description="Pro residues" evidence="5">
    <location>
        <begin position="529"/>
        <end position="540"/>
    </location>
</feature>
<organism evidence="7 8">
    <name type="scientific">Aspergillus campestris (strain IBT 28561)</name>
    <dbReference type="NCBI Taxonomy" id="1392248"/>
    <lineage>
        <taxon>Eukaryota</taxon>
        <taxon>Fungi</taxon>
        <taxon>Dikarya</taxon>
        <taxon>Ascomycota</taxon>
        <taxon>Pezizomycotina</taxon>
        <taxon>Eurotiomycetes</taxon>
        <taxon>Eurotiomycetidae</taxon>
        <taxon>Eurotiales</taxon>
        <taxon>Aspergillaceae</taxon>
        <taxon>Aspergillus</taxon>
        <taxon>Aspergillus subgen. Circumdati</taxon>
    </lineage>
</organism>
<feature type="transmembrane region" description="Helical" evidence="6">
    <location>
        <begin position="69"/>
        <end position="87"/>
    </location>
</feature>
<dbReference type="OrthoDB" id="5348404at2759"/>
<evidence type="ECO:0000313" key="7">
    <source>
        <dbReference type="EMBL" id="PKY07257.1"/>
    </source>
</evidence>
<dbReference type="InterPro" id="IPR005178">
    <property type="entry name" value="Ostalpha/TMEM184C"/>
</dbReference>
<feature type="transmembrane region" description="Helical" evidence="6">
    <location>
        <begin position="238"/>
        <end position="262"/>
    </location>
</feature>
<evidence type="ECO:0000256" key="1">
    <source>
        <dbReference type="ARBA" id="ARBA00004141"/>
    </source>
</evidence>
<keyword evidence="2 6" id="KW-0812">Transmembrane</keyword>
<dbReference type="GO" id="GO:0016020">
    <property type="term" value="C:membrane"/>
    <property type="evidence" value="ECO:0007669"/>
    <property type="project" value="UniProtKB-SubCell"/>
</dbReference>
<keyword evidence="8" id="KW-1185">Reference proteome</keyword>
<evidence type="ECO:0000313" key="8">
    <source>
        <dbReference type="Proteomes" id="UP000234254"/>
    </source>
</evidence>
<feature type="transmembrane region" description="Helical" evidence="6">
    <location>
        <begin position="282"/>
        <end position="302"/>
    </location>
</feature>
<sequence length="549" mass="62124">MGWPKCNATVEHETITEVPLWPDGITFHNLCLVVGGVFALIACGFSFYLIMGHATHYSKPEEQRQNIRILLMIPVYCIVAWVGTFFYKHSVYYSVIGDCYEAFTISAFFALMCHYLAPDLHSQKEYFRGIAPQPWVWPVTWFQKCGGWRKLWRTPRSGLTWFNIIWISVFQYCLLRVLMTILAVVTQTFNLYCEDSLNPAFAHIWVLVIECTSVTIAMYCLIQFFIQVRPDINHYSPFLKILSIKLVVFLSFWQTSLISFLFSAGAIKETDKIQAPDLNVGLPNLLICIEMAIFSVLHLWAFSWKPYAFDKWTFDEVNDVYGDRKPKYYGGFWGLKALLNAFNPLDIVKAVSRGFRWLFVGRKTRMMDPSYQQTPDDAIGLNASEPGTNHPTAYEGARGSFTNAGPHPGRYYPDPNTDEEGAVLLSHAQPTGLMSHSTTDVSRMPSPYEDTSNPGPYLSTPQRSGSPSSLSLLEPAAHNSRPYSPYDDTTNPYLVRPPLDDGPSSQTPLHHQDAPYPTGPAPLNVQDPIPLPESYQPPPLNHDSAHPPR</sequence>
<feature type="transmembrane region" description="Helical" evidence="6">
    <location>
        <begin position="204"/>
        <end position="226"/>
    </location>
</feature>
<dbReference type="PANTHER" id="PTHR23423">
    <property type="entry name" value="ORGANIC SOLUTE TRANSPORTER-RELATED"/>
    <property type="match status" value="1"/>
</dbReference>
<accession>A0A2I1DBM2</accession>
<evidence type="ECO:0000256" key="3">
    <source>
        <dbReference type="ARBA" id="ARBA00022989"/>
    </source>
</evidence>
<dbReference type="RefSeq" id="XP_024695851.1">
    <property type="nucleotide sequence ID" value="XM_024842216.1"/>
</dbReference>
<comment type="subcellular location">
    <subcellularLocation>
        <location evidence="1">Membrane</location>
        <topology evidence="1">Multi-pass membrane protein</topology>
    </subcellularLocation>
</comment>
<feature type="compositionally biased region" description="Low complexity" evidence="5">
    <location>
        <begin position="458"/>
        <end position="475"/>
    </location>
</feature>
<comment type="caution">
    <text evidence="7">The sequence shown here is derived from an EMBL/GenBank/DDBJ whole genome shotgun (WGS) entry which is preliminary data.</text>
</comment>
<dbReference type="AlphaFoldDB" id="A0A2I1DBM2"/>
<feature type="transmembrane region" description="Helical" evidence="6">
    <location>
        <begin position="93"/>
        <end position="117"/>
    </location>
</feature>
<dbReference type="Proteomes" id="UP000234254">
    <property type="component" value="Unassembled WGS sequence"/>
</dbReference>
<evidence type="ECO:0000256" key="5">
    <source>
        <dbReference type="SAM" id="MobiDB-lite"/>
    </source>
</evidence>
<feature type="transmembrane region" description="Helical" evidence="6">
    <location>
        <begin position="27"/>
        <end position="49"/>
    </location>
</feature>
<proteinExistence type="predicted"/>
<feature type="compositionally biased region" description="Polar residues" evidence="5">
    <location>
        <begin position="432"/>
        <end position="441"/>
    </location>
</feature>
<keyword evidence="3 6" id="KW-1133">Transmembrane helix</keyword>
<keyword evidence="4 6" id="KW-0472">Membrane</keyword>
<protein>
    <submittedName>
        <fullName evidence="7">DUF300-domain-containing protein</fullName>
    </submittedName>
</protein>
<evidence type="ECO:0000256" key="2">
    <source>
        <dbReference type="ARBA" id="ARBA00022692"/>
    </source>
</evidence>
<reference evidence="7" key="1">
    <citation type="submission" date="2016-12" db="EMBL/GenBank/DDBJ databases">
        <title>The genomes of Aspergillus section Nigri reveals drivers in fungal speciation.</title>
        <authorList>
            <consortium name="DOE Joint Genome Institute"/>
            <person name="Vesth T.C."/>
            <person name="Nybo J."/>
            <person name="Theobald S."/>
            <person name="Brandl J."/>
            <person name="Frisvad J.C."/>
            <person name="Nielsen K.F."/>
            <person name="Lyhne E.K."/>
            <person name="Kogle M.E."/>
            <person name="Kuo A."/>
            <person name="Riley R."/>
            <person name="Clum A."/>
            <person name="Nolan M."/>
            <person name="Lipzen A."/>
            <person name="Salamov A."/>
            <person name="Henrissat B."/>
            <person name="Wiebenga A."/>
            <person name="De vries R.P."/>
            <person name="Grigoriev I.V."/>
            <person name="Mortensen U.H."/>
            <person name="Andersen M.R."/>
            <person name="Baker S.E."/>
        </authorList>
    </citation>
    <scope>NUCLEOTIDE SEQUENCE</scope>
    <source>
        <strain evidence="7">IBT 28561</strain>
    </source>
</reference>
<dbReference type="GeneID" id="36549745"/>
<dbReference type="EMBL" id="MSFM01000002">
    <property type="protein sequence ID" value="PKY07257.1"/>
    <property type="molecule type" value="Genomic_DNA"/>
</dbReference>
<gene>
    <name evidence="7" type="ORF">P168DRAFT_91972</name>
</gene>
<name>A0A2I1DBM2_ASPC2</name>
<feature type="region of interest" description="Disordered" evidence="5">
    <location>
        <begin position="383"/>
        <end position="419"/>
    </location>
</feature>
<evidence type="ECO:0000256" key="6">
    <source>
        <dbReference type="SAM" id="Phobius"/>
    </source>
</evidence>
<dbReference type="SMART" id="SM01417">
    <property type="entry name" value="Solute_trans_a"/>
    <property type="match status" value="1"/>
</dbReference>
<evidence type="ECO:0000256" key="4">
    <source>
        <dbReference type="ARBA" id="ARBA00023136"/>
    </source>
</evidence>
<dbReference type="VEuPathDB" id="FungiDB:P168DRAFT_91972"/>
<feature type="region of interest" description="Disordered" evidence="5">
    <location>
        <begin position="432"/>
        <end position="549"/>
    </location>
</feature>